<dbReference type="RefSeq" id="WP_256618455.1">
    <property type="nucleotide sequence ID" value="NZ_JANIBC010000002.1"/>
</dbReference>
<accession>A0A9X2RI58</accession>
<reference evidence="2" key="1">
    <citation type="submission" date="2022-07" db="EMBL/GenBank/DDBJ databases">
        <title>Parvularcula maris sp. nov., an algicidal bacterium isolated from seawater.</title>
        <authorList>
            <person name="Li F."/>
        </authorList>
    </citation>
    <scope>NUCLEOTIDE SEQUENCE</scope>
    <source>
        <strain evidence="2">BGMRC 0090</strain>
    </source>
</reference>
<feature type="domain" description="General stress protein FMN-binding split barrel" evidence="1">
    <location>
        <begin position="12"/>
        <end position="154"/>
    </location>
</feature>
<proteinExistence type="predicted"/>
<dbReference type="SUPFAM" id="SSF50475">
    <property type="entry name" value="FMN-binding split barrel"/>
    <property type="match status" value="1"/>
</dbReference>
<dbReference type="PANTHER" id="PTHR34818">
    <property type="entry name" value="PROTEIN BLI-3"/>
    <property type="match status" value="1"/>
</dbReference>
<dbReference type="AlphaFoldDB" id="A0A9X2RI58"/>
<dbReference type="Pfam" id="PF16242">
    <property type="entry name" value="Pyrid_ox_like"/>
    <property type="match status" value="1"/>
</dbReference>
<comment type="caution">
    <text evidence="2">The sequence shown here is derived from an EMBL/GenBank/DDBJ whole genome shotgun (WGS) entry which is preliminary data.</text>
</comment>
<dbReference type="InterPro" id="IPR038725">
    <property type="entry name" value="YdaG_split_barrel_FMN-bd"/>
</dbReference>
<evidence type="ECO:0000313" key="3">
    <source>
        <dbReference type="Proteomes" id="UP001142610"/>
    </source>
</evidence>
<dbReference type="PANTHER" id="PTHR34818:SF1">
    <property type="entry name" value="PROTEIN BLI-3"/>
    <property type="match status" value="1"/>
</dbReference>
<evidence type="ECO:0000313" key="2">
    <source>
        <dbReference type="EMBL" id="MCQ8184606.1"/>
    </source>
</evidence>
<name>A0A9X2RI58_9PROT</name>
<dbReference type="Proteomes" id="UP001142610">
    <property type="component" value="Unassembled WGS sequence"/>
</dbReference>
<gene>
    <name evidence="2" type="ORF">NOG11_04325</name>
</gene>
<dbReference type="InterPro" id="IPR012349">
    <property type="entry name" value="Split_barrel_FMN-bd"/>
</dbReference>
<dbReference type="Gene3D" id="2.30.110.10">
    <property type="entry name" value="Electron Transport, Fmn-binding Protein, Chain A"/>
    <property type="match status" value="1"/>
</dbReference>
<sequence length="171" mass="19233">MVDLKETEANPEKQFFEQLDNVPAGMLHLMDAGLHAQPMAASHEEGTNRLWIYAKTDSELVEELRKGHTTAHFHVVGKDHDYHACVKGTLRENNDRAKIDQFWNPIVAAWYKDGQDDPTLCLLQYDLQDGEVWGSTGSSMKFGWEIAKANLMDDQLPDVGVHKGVTFSHAA</sequence>
<keyword evidence="3" id="KW-1185">Reference proteome</keyword>
<protein>
    <submittedName>
        <fullName evidence="2">Pyridoxamine 5'-phosphate oxidase family protein</fullName>
    </submittedName>
</protein>
<organism evidence="2 3">
    <name type="scientific">Parvularcula maris</name>
    <dbReference type="NCBI Taxonomy" id="2965077"/>
    <lineage>
        <taxon>Bacteria</taxon>
        <taxon>Pseudomonadati</taxon>
        <taxon>Pseudomonadota</taxon>
        <taxon>Alphaproteobacteria</taxon>
        <taxon>Parvularculales</taxon>
        <taxon>Parvularculaceae</taxon>
        <taxon>Parvularcula</taxon>
    </lineage>
</organism>
<evidence type="ECO:0000259" key="1">
    <source>
        <dbReference type="Pfam" id="PF16242"/>
    </source>
</evidence>
<dbReference type="EMBL" id="JANIBC010000002">
    <property type="protein sequence ID" value="MCQ8184606.1"/>
    <property type="molecule type" value="Genomic_DNA"/>
</dbReference>
<dbReference type="InterPro" id="IPR052917">
    <property type="entry name" value="Stress-Dev_Protein"/>
</dbReference>